<name>A0A7W8VEX5_9ACTN</name>
<comment type="caution">
    <text evidence="7">The sequence shown here is derived from an EMBL/GenBank/DDBJ whole genome shotgun (WGS) entry which is preliminary data.</text>
</comment>
<reference evidence="7 8" key="1">
    <citation type="submission" date="2020-08" db="EMBL/GenBank/DDBJ databases">
        <title>Sequencing the genomes of 1000 actinobacteria strains.</title>
        <authorList>
            <person name="Klenk H.-P."/>
        </authorList>
    </citation>
    <scope>NUCLEOTIDE SEQUENCE [LARGE SCALE GENOMIC DNA]</scope>
    <source>
        <strain evidence="7 8">DSM 44551</strain>
    </source>
</reference>
<accession>A0A7W8VEX5</accession>
<evidence type="ECO:0000256" key="2">
    <source>
        <dbReference type="ARBA" id="ARBA00022729"/>
    </source>
</evidence>
<evidence type="ECO:0000313" key="8">
    <source>
        <dbReference type="Proteomes" id="UP000572635"/>
    </source>
</evidence>
<dbReference type="SUPFAM" id="SSF53474">
    <property type="entry name" value="alpha/beta-Hydrolases"/>
    <property type="match status" value="1"/>
</dbReference>
<gene>
    <name evidence="7" type="ORF">HDA36_003881</name>
</gene>
<dbReference type="Proteomes" id="UP000572635">
    <property type="component" value="Unassembled WGS sequence"/>
</dbReference>
<dbReference type="Pfam" id="PF08386">
    <property type="entry name" value="Abhydrolase_4"/>
    <property type="match status" value="1"/>
</dbReference>
<dbReference type="GO" id="GO:0016787">
    <property type="term" value="F:hydrolase activity"/>
    <property type="evidence" value="ECO:0007669"/>
    <property type="project" value="UniProtKB-KW"/>
</dbReference>
<comment type="similarity">
    <text evidence="1">Belongs to the peptidase S33 family.</text>
</comment>
<feature type="domain" description="Peptidase S33 tripeptidyl aminopeptidase-like C-terminal" evidence="6">
    <location>
        <begin position="400"/>
        <end position="494"/>
    </location>
</feature>
<dbReference type="InterPro" id="IPR029058">
    <property type="entry name" value="AB_hydrolase_fold"/>
</dbReference>
<evidence type="ECO:0000256" key="4">
    <source>
        <dbReference type="SAM" id="SignalP"/>
    </source>
</evidence>
<keyword evidence="3" id="KW-0378">Hydrolase</keyword>
<evidence type="ECO:0000313" key="7">
    <source>
        <dbReference type="EMBL" id="MBB5433797.1"/>
    </source>
</evidence>
<feature type="chain" id="PRO_5031350876" evidence="4">
    <location>
        <begin position="28"/>
        <end position="498"/>
    </location>
</feature>
<dbReference type="Pfam" id="PF00561">
    <property type="entry name" value="Abhydrolase_1"/>
    <property type="match status" value="1"/>
</dbReference>
<keyword evidence="2 4" id="KW-0732">Signal</keyword>
<dbReference type="PANTHER" id="PTHR43248">
    <property type="entry name" value="2-SUCCINYL-6-HYDROXY-2,4-CYCLOHEXADIENE-1-CARBOXYLATE SYNTHASE"/>
    <property type="match status" value="1"/>
</dbReference>
<feature type="signal peptide" evidence="4">
    <location>
        <begin position="1"/>
        <end position="27"/>
    </location>
</feature>
<keyword evidence="8" id="KW-1185">Reference proteome</keyword>
<dbReference type="AlphaFoldDB" id="A0A7W8VEX5"/>
<evidence type="ECO:0000256" key="3">
    <source>
        <dbReference type="ARBA" id="ARBA00022801"/>
    </source>
</evidence>
<evidence type="ECO:0000259" key="6">
    <source>
        <dbReference type="Pfam" id="PF08386"/>
    </source>
</evidence>
<proteinExistence type="inferred from homology"/>
<evidence type="ECO:0000256" key="1">
    <source>
        <dbReference type="ARBA" id="ARBA00010088"/>
    </source>
</evidence>
<dbReference type="InterPro" id="IPR051601">
    <property type="entry name" value="Serine_prot/Carboxylest_S33"/>
</dbReference>
<evidence type="ECO:0000259" key="5">
    <source>
        <dbReference type="Pfam" id="PF00561"/>
    </source>
</evidence>
<dbReference type="Gene3D" id="3.40.50.1820">
    <property type="entry name" value="alpha/beta hydrolase"/>
    <property type="match status" value="1"/>
</dbReference>
<dbReference type="InterPro" id="IPR013595">
    <property type="entry name" value="Pept_S33_TAP-like_C"/>
</dbReference>
<dbReference type="EMBL" id="JACHDB010000001">
    <property type="protein sequence ID" value="MBB5433797.1"/>
    <property type="molecule type" value="Genomic_DNA"/>
</dbReference>
<sequence length="498" mass="51938">MAHRKAIPLIVSAAVGAAVCGPVPAAAGTAGGAGTVLEWRDCTVDDVAPDPFGGGGEMPEPPDGMRCADLEVPIDYDDPAGATVALQVARVPSTGGGDTGPPVLLAPGGPGGPGIADFAPWTGAADGLLDGADLVTWNPRGTGGETMEMLSPEECLMSGPEFTVPRTEEEYDAAVAANEEAFELCRSAAPELFANMDSATHARDMDAIRAALGEERLRHFGYSYGAVLDVSYARLFPQRVEAMFLDSAVSHVGDFEIEESAFYRMMEEAFAEFAEWCAGADECVWQGEDVSAEWRALTAAAEEEPIPAGDGDLLLDGDDLRTAAAPMAKNAELWPVFSEAAGNALDGDASGFLNGPGGGRPYFSSSSQATECADGVRFGDYQGYRAALERGDELSPNFGGNQAGYDLACTGWPVPEANPRGPIDADGLPPMLLASSANEFFDAEEVAEQVPGSVAVQLEGIDHNLYLELGNGCVIGHADRYLLDGVLPEQGTTCELDA</sequence>
<dbReference type="RefSeq" id="WP_184393870.1">
    <property type="nucleotide sequence ID" value="NZ_BAAAJD010000065.1"/>
</dbReference>
<feature type="domain" description="AB hydrolase-1" evidence="5">
    <location>
        <begin position="101"/>
        <end position="272"/>
    </location>
</feature>
<protein>
    <submittedName>
        <fullName evidence="7">Pimeloyl-ACP methyl ester carboxylesterase</fullName>
    </submittedName>
</protein>
<dbReference type="InterPro" id="IPR000073">
    <property type="entry name" value="AB_hydrolase_1"/>
</dbReference>
<organism evidence="7 8">
    <name type="scientific">Nocardiopsis composta</name>
    <dbReference type="NCBI Taxonomy" id="157465"/>
    <lineage>
        <taxon>Bacteria</taxon>
        <taxon>Bacillati</taxon>
        <taxon>Actinomycetota</taxon>
        <taxon>Actinomycetes</taxon>
        <taxon>Streptosporangiales</taxon>
        <taxon>Nocardiopsidaceae</taxon>
        <taxon>Nocardiopsis</taxon>
    </lineage>
</organism>
<dbReference type="PANTHER" id="PTHR43248:SF29">
    <property type="entry name" value="TRIPEPTIDYL AMINOPEPTIDASE"/>
    <property type="match status" value="1"/>
</dbReference>